<accession>A0A086BIN3</accession>
<dbReference type="Proteomes" id="UP000028709">
    <property type="component" value="Unassembled WGS sequence"/>
</dbReference>
<dbReference type="SUPFAM" id="SSF109854">
    <property type="entry name" value="DinB/YfiT-like putative metalloenzymes"/>
    <property type="match status" value="1"/>
</dbReference>
<keyword evidence="2" id="KW-1185">Reference proteome</keyword>
<dbReference type="AlphaFoldDB" id="A0A086BIN3"/>
<gene>
    <name evidence="1" type="ORF">IQ37_08930</name>
</gene>
<protein>
    <recommendedName>
        <fullName evidence="3">DinB-like domain-containing protein</fullName>
    </recommendedName>
</protein>
<dbReference type="KEGG" id="cpip:CJF12_02100"/>
<reference evidence="1 2" key="1">
    <citation type="submission" date="2014-07" db="EMBL/GenBank/DDBJ databases">
        <title>Genome of Chryseobacterium piperi CTM.</title>
        <authorList>
            <person name="Pipes S.E."/>
            <person name="Stropko S.J."/>
            <person name="Newman J.D."/>
        </authorList>
    </citation>
    <scope>NUCLEOTIDE SEQUENCE [LARGE SCALE GENOMIC DNA]</scope>
    <source>
        <strain evidence="1 2">CTM</strain>
    </source>
</reference>
<name>A0A086BIN3_9FLAO</name>
<dbReference type="EMBL" id="JPRJ01000013">
    <property type="protein sequence ID" value="KFF28797.1"/>
    <property type="molecule type" value="Genomic_DNA"/>
</dbReference>
<evidence type="ECO:0000313" key="1">
    <source>
        <dbReference type="EMBL" id="KFF28797.1"/>
    </source>
</evidence>
<evidence type="ECO:0000313" key="2">
    <source>
        <dbReference type="Proteomes" id="UP000028709"/>
    </source>
</evidence>
<dbReference type="Gene3D" id="1.20.120.450">
    <property type="entry name" value="dinb family like domain"/>
    <property type="match status" value="1"/>
</dbReference>
<dbReference type="RefSeq" id="WP_034683985.1">
    <property type="nucleotide sequence ID" value="NZ_CP023049.2"/>
</dbReference>
<dbReference type="STRING" id="558152.IQ37_08930"/>
<sequence length="174" mass="20103">MDTPKSKKIEIVIPAYRMHSQSFLNVLDGISEEDAMKRIDGKTNHIVWMAGNFLNMRYGLGWVLGLQEEDPYNELFFQGKALDESFSYPSLEDLKKSFHAVSPKVYQKLLEATDEQLDEIFEIGMNAPYFKETKLNFIGMCIGREDYLCGQIGLMRKILGYPGMKYDTDENLKY</sequence>
<evidence type="ECO:0008006" key="3">
    <source>
        <dbReference type="Google" id="ProtNLM"/>
    </source>
</evidence>
<dbReference type="InterPro" id="IPR034660">
    <property type="entry name" value="DinB/YfiT-like"/>
</dbReference>
<proteinExistence type="predicted"/>
<organism evidence="1 2">
    <name type="scientific">Chryseobacterium piperi</name>
    <dbReference type="NCBI Taxonomy" id="558152"/>
    <lineage>
        <taxon>Bacteria</taxon>
        <taxon>Pseudomonadati</taxon>
        <taxon>Bacteroidota</taxon>
        <taxon>Flavobacteriia</taxon>
        <taxon>Flavobacteriales</taxon>
        <taxon>Weeksellaceae</taxon>
        <taxon>Chryseobacterium group</taxon>
        <taxon>Chryseobacterium</taxon>
    </lineage>
</organism>
<comment type="caution">
    <text evidence="1">The sequence shown here is derived from an EMBL/GenBank/DDBJ whole genome shotgun (WGS) entry which is preliminary data.</text>
</comment>
<dbReference type="eggNOG" id="ENOG502ZMPC">
    <property type="taxonomic scope" value="Bacteria"/>
</dbReference>
<dbReference type="OrthoDB" id="979560at2"/>